<keyword evidence="4 7" id="KW-0812">Transmembrane</keyword>
<protein>
    <submittedName>
        <fullName evidence="9">Dipeptide transport system permease protein DppB</fullName>
    </submittedName>
</protein>
<dbReference type="EMBL" id="VSSQ01010912">
    <property type="protein sequence ID" value="MPM45529.1"/>
    <property type="molecule type" value="Genomic_DNA"/>
</dbReference>
<feature type="transmembrane region" description="Helical" evidence="7">
    <location>
        <begin position="124"/>
        <end position="146"/>
    </location>
</feature>
<name>A0A644ZX37_9ZZZZ</name>
<dbReference type="PROSITE" id="PS50928">
    <property type="entry name" value="ABC_TM1"/>
    <property type="match status" value="1"/>
</dbReference>
<dbReference type="CDD" id="cd06261">
    <property type="entry name" value="TM_PBP2"/>
    <property type="match status" value="1"/>
</dbReference>
<proteinExistence type="predicted"/>
<sequence length="164" mass="18201">MLMVLFTVGGLFPLFPNAFDADDWRSYVLPCFTLGFYPMCFIARQTRSSMLDELGQEYMRAAKAKGLAAGKLIFGHALRNALVPIITCLGPLTAFVLSGSFVVEKVFGIPGLGRYFTQSILNRDYPVIMGTTIFLTALLVFMNMAVDILYHAVDPRIDLAKEET</sequence>
<dbReference type="AlphaFoldDB" id="A0A644ZX37"/>
<dbReference type="Pfam" id="PF00528">
    <property type="entry name" value="BPD_transp_1"/>
    <property type="match status" value="1"/>
</dbReference>
<evidence type="ECO:0000313" key="9">
    <source>
        <dbReference type="EMBL" id="MPM45529.1"/>
    </source>
</evidence>
<dbReference type="InterPro" id="IPR000515">
    <property type="entry name" value="MetI-like"/>
</dbReference>
<feature type="domain" description="ABC transmembrane type-1" evidence="8">
    <location>
        <begin position="1"/>
        <end position="150"/>
    </location>
</feature>
<dbReference type="GO" id="GO:0005886">
    <property type="term" value="C:plasma membrane"/>
    <property type="evidence" value="ECO:0007669"/>
    <property type="project" value="UniProtKB-SubCell"/>
</dbReference>
<evidence type="ECO:0000259" key="8">
    <source>
        <dbReference type="PROSITE" id="PS50928"/>
    </source>
</evidence>
<comment type="caution">
    <text evidence="9">The sequence shown here is derived from an EMBL/GenBank/DDBJ whole genome shotgun (WGS) entry which is preliminary data.</text>
</comment>
<comment type="subcellular location">
    <subcellularLocation>
        <location evidence="1">Cell membrane</location>
        <topology evidence="1">Multi-pass membrane protein</topology>
    </subcellularLocation>
</comment>
<keyword evidence="3" id="KW-1003">Cell membrane</keyword>
<evidence type="ECO:0000256" key="5">
    <source>
        <dbReference type="ARBA" id="ARBA00022989"/>
    </source>
</evidence>
<gene>
    <name evidence="9" type="primary">dppB_31</name>
    <name evidence="9" type="ORF">SDC9_92216</name>
</gene>
<keyword evidence="5 7" id="KW-1133">Transmembrane helix</keyword>
<dbReference type="InterPro" id="IPR035906">
    <property type="entry name" value="MetI-like_sf"/>
</dbReference>
<dbReference type="PANTHER" id="PTHR30465:SF93">
    <property type="entry name" value="OLIGOPEPTIDE TRANSPORT SYSTEM PERMEASE PROTEIN OPPB"/>
    <property type="match status" value="1"/>
</dbReference>
<dbReference type="GO" id="GO:0055085">
    <property type="term" value="P:transmembrane transport"/>
    <property type="evidence" value="ECO:0007669"/>
    <property type="project" value="InterPro"/>
</dbReference>
<evidence type="ECO:0000256" key="7">
    <source>
        <dbReference type="SAM" id="Phobius"/>
    </source>
</evidence>
<evidence type="ECO:0000256" key="6">
    <source>
        <dbReference type="ARBA" id="ARBA00023136"/>
    </source>
</evidence>
<dbReference type="SUPFAM" id="SSF161098">
    <property type="entry name" value="MetI-like"/>
    <property type="match status" value="1"/>
</dbReference>
<evidence type="ECO:0000256" key="1">
    <source>
        <dbReference type="ARBA" id="ARBA00004651"/>
    </source>
</evidence>
<evidence type="ECO:0000256" key="3">
    <source>
        <dbReference type="ARBA" id="ARBA00022475"/>
    </source>
</evidence>
<dbReference type="Gene3D" id="1.10.3720.10">
    <property type="entry name" value="MetI-like"/>
    <property type="match status" value="1"/>
</dbReference>
<dbReference type="PANTHER" id="PTHR30465">
    <property type="entry name" value="INNER MEMBRANE ABC TRANSPORTER"/>
    <property type="match status" value="1"/>
</dbReference>
<evidence type="ECO:0000256" key="2">
    <source>
        <dbReference type="ARBA" id="ARBA00022448"/>
    </source>
</evidence>
<keyword evidence="2" id="KW-0813">Transport</keyword>
<keyword evidence="6 7" id="KW-0472">Membrane</keyword>
<feature type="transmembrane region" description="Helical" evidence="7">
    <location>
        <begin position="81"/>
        <end position="103"/>
    </location>
</feature>
<accession>A0A644ZX37</accession>
<evidence type="ECO:0000256" key="4">
    <source>
        <dbReference type="ARBA" id="ARBA00022692"/>
    </source>
</evidence>
<reference evidence="9" key="1">
    <citation type="submission" date="2019-08" db="EMBL/GenBank/DDBJ databases">
        <authorList>
            <person name="Kucharzyk K."/>
            <person name="Murdoch R.W."/>
            <person name="Higgins S."/>
            <person name="Loffler F."/>
        </authorList>
    </citation>
    <scope>NUCLEOTIDE SEQUENCE</scope>
</reference>
<organism evidence="9">
    <name type="scientific">bioreactor metagenome</name>
    <dbReference type="NCBI Taxonomy" id="1076179"/>
    <lineage>
        <taxon>unclassified sequences</taxon>
        <taxon>metagenomes</taxon>
        <taxon>ecological metagenomes</taxon>
    </lineage>
</organism>